<evidence type="ECO:0000256" key="1">
    <source>
        <dbReference type="ARBA" id="ARBA00001931"/>
    </source>
</evidence>
<comment type="similarity">
    <text evidence="2">Belongs to the bacterial PQQ dehydrogenase family.</text>
</comment>
<evidence type="ECO:0000256" key="2">
    <source>
        <dbReference type="ARBA" id="ARBA00008156"/>
    </source>
</evidence>
<protein>
    <submittedName>
        <fullName evidence="5">Glucose dehydrogenase</fullName>
        <ecNumber evidence="5">1.1.5.2</ecNumber>
    </submittedName>
</protein>
<evidence type="ECO:0000313" key="5">
    <source>
        <dbReference type="EMBL" id="STU73927.1"/>
    </source>
</evidence>
<dbReference type="AlphaFoldDB" id="A0A377ZL29"/>
<sequence>MGVTTPDIWGGNRTPEQERYASSIVALNATTGKLAWSYQTVHHDLWDMDMPSQPTLADIEVNGKTVPVIYAPAKTGNISCWIVVTASWWSRRRKNQYRRALPKVITLPKPSPSPI</sequence>
<organism evidence="5 6">
    <name type="scientific">Klebsiella pneumoniae</name>
    <dbReference type="NCBI Taxonomy" id="573"/>
    <lineage>
        <taxon>Bacteria</taxon>
        <taxon>Pseudomonadati</taxon>
        <taxon>Pseudomonadota</taxon>
        <taxon>Gammaproteobacteria</taxon>
        <taxon>Enterobacterales</taxon>
        <taxon>Enterobacteriaceae</taxon>
        <taxon>Klebsiella/Raoultella group</taxon>
        <taxon>Klebsiella</taxon>
        <taxon>Klebsiella pneumoniae complex</taxon>
    </lineage>
</organism>
<dbReference type="GO" id="GO:0008876">
    <property type="term" value="F:quinoprotein glucose dehydrogenase activity"/>
    <property type="evidence" value="ECO:0007669"/>
    <property type="project" value="UniProtKB-EC"/>
</dbReference>
<name>A0A377ZL29_KLEPN</name>
<dbReference type="PANTHER" id="PTHR32303">
    <property type="entry name" value="QUINOPROTEIN ALCOHOL DEHYDROGENASE (CYTOCHROME C)"/>
    <property type="match status" value="1"/>
</dbReference>
<dbReference type="PANTHER" id="PTHR32303:SF4">
    <property type="entry name" value="QUINOPROTEIN GLUCOSE DEHYDROGENASE"/>
    <property type="match status" value="1"/>
</dbReference>
<dbReference type="Gene3D" id="2.140.10.10">
    <property type="entry name" value="Quinoprotein alcohol dehydrogenase-like superfamily"/>
    <property type="match status" value="1"/>
</dbReference>
<dbReference type="SUPFAM" id="SSF50998">
    <property type="entry name" value="Quinoprotein alcohol dehydrogenase-like"/>
    <property type="match status" value="1"/>
</dbReference>
<comment type="cofactor">
    <cofactor evidence="1">
        <name>pyrroloquinoline quinone</name>
        <dbReference type="ChEBI" id="CHEBI:58442"/>
    </cofactor>
</comment>
<evidence type="ECO:0000256" key="3">
    <source>
        <dbReference type="ARBA" id="ARBA00023002"/>
    </source>
</evidence>
<dbReference type="InterPro" id="IPR002372">
    <property type="entry name" value="PQQ_rpt_dom"/>
</dbReference>
<evidence type="ECO:0000259" key="4">
    <source>
        <dbReference type="Pfam" id="PF01011"/>
    </source>
</evidence>
<dbReference type="InterPro" id="IPR011047">
    <property type="entry name" value="Quinoprotein_ADH-like_sf"/>
</dbReference>
<keyword evidence="3 5" id="KW-0560">Oxidoreductase</keyword>
<feature type="domain" description="Pyrrolo-quinoline quinone repeat" evidence="4">
    <location>
        <begin position="1"/>
        <end position="78"/>
    </location>
</feature>
<accession>A0A377ZL29</accession>
<gene>
    <name evidence="5" type="primary">gcd_3</name>
    <name evidence="5" type="ORF">NCTC204_00709</name>
</gene>
<reference evidence="5 6" key="1">
    <citation type="submission" date="2018-06" db="EMBL/GenBank/DDBJ databases">
        <authorList>
            <consortium name="Pathogen Informatics"/>
            <person name="Doyle S."/>
        </authorList>
    </citation>
    <scope>NUCLEOTIDE SEQUENCE [LARGE SCALE GENOMIC DNA]</scope>
    <source>
        <strain evidence="5 6">NCTC204</strain>
    </source>
</reference>
<dbReference type="EMBL" id="UGMD01000002">
    <property type="protein sequence ID" value="STU73927.1"/>
    <property type="molecule type" value="Genomic_DNA"/>
</dbReference>
<evidence type="ECO:0000313" key="6">
    <source>
        <dbReference type="Proteomes" id="UP000255192"/>
    </source>
</evidence>
<proteinExistence type="inferred from homology"/>
<dbReference type="EC" id="1.1.5.2" evidence="5"/>
<dbReference type="Proteomes" id="UP000255192">
    <property type="component" value="Unassembled WGS sequence"/>
</dbReference>
<dbReference type="Pfam" id="PF01011">
    <property type="entry name" value="PQQ"/>
    <property type="match status" value="1"/>
</dbReference>